<evidence type="ECO:0000313" key="3">
    <source>
        <dbReference type="Proteomes" id="UP000480246"/>
    </source>
</evidence>
<proteinExistence type="predicted"/>
<protein>
    <submittedName>
        <fullName evidence="2">Uncharacterized protein</fullName>
    </submittedName>
</protein>
<dbReference type="AlphaFoldDB" id="A0A7C8KYD5"/>
<gene>
    <name evidence="2" type="ORF">F9U64_10940</name>
</gene>
<dbReference type="RefSeq" id="WP_153403297.1">
    <property type="nucleotide sequence ID" value="NZ_ML762430.1"/>
</dbReference>
<accession>A0A7C8KYD5</accession>
<sequence length="65" mass="7369">MASLFFLLPILSIMIGLNLVTHGLWELRLAENKNKYGKYMFSGLFLIIVLPALLFLIGNVINNFV</sequence>
<keyword evidence="1" id="KW-0472">Membrane</keyword>
<dbReference type="Proteomes" id="UP000480246">
    <property type="component" value="Unassembled WGS sequence"/>
</dbReference>
<organism evidence="2 3">
    <name type="scientific">Gracilibacillus oryzae</name>
    <dbReference type="NCBI Taxonomy" id="1672701"/>
    <lineage>
        <taxon>Bacteria</taxon>
        <taxon>Bacillati</taxon>
        <taxon>Bacillota</taxon>
        <taxon>Bacilli</taxon>
        <taxon>Bacillales</taxon>
        <taxon>Bacillaceae</taxon>
        <taxon>Gracilibacillus</taxon>
    </lineage>
</organism>
<dbReference type="OrthoDB" id="2888584at2"/>
<feature type="transmembrane region" description="Helical" evidence="1">
    <location>
        <begin position="6"/>
        <end position="27"/>
    </location>
</feature>
<keyword evidence="1" id="KW-0812">Transmembrane</keyword>
<keyword evidence="1" id="KW-1133">Transmembrane helix</keyword>
<evidence type="ECO:0000256" key="1">
    <source>
        <dbReference type="SAM" id="Phobius"/>
    </source>
</evidence>
<feature type="transmembrane region" description="Helical" evidence="1">
    <location>
        <begin position="39"/>
        <end position="61"/>
    </location>
</feature>
<keyword evidence="3" id="KW-1185">Reference proteome</keyword>
<comment type="caution">
    <text evidence="2">The sequence shown here is derived from an EMBL/GenBank/DDBJ whole genome shotgun (WGS) entry which is preliminary data.</text>
</comment>
<reference evidence="2 3" key="1">
    <citation type="submission" date="2019-10" db="EMBL/GenBank/DDBJ databases">
        <title>Gracilibacillus sp. nov. isolated from rice seeds.</title>
        <authorList>
            <person name="He S."/>
        </authorList>
    </citation>
    <scope>NUCLEOTIDE SEQUENCE [LARGE SCALE GENOMIC DNA]</scope>
    <source>
        <strain evidence="2 3">TD8</strain>
    </source>
</reference>
<name>A0A7C8KYD5_9BACI</name>
<dbReference type="EMBL" id="WEID01000052">
    <property type="protein sequence ID" value="KAB8135777.1"/>
    <property type="molecule type" value="Genomic_DNA"/>
</dbReference>
<evidence type="ECO:0000313" key="2">
    <source>
        <dbReference type="EMBL" id="KAB8135777.1"/>
    </source>
</evidence>